<protein>
    <submittedName>
        <fullName evidence="4">DeoR family transcriptional regulator</fullName>
    </submittedName>
</protein>
<evidence type="ECO:0000313" key="5">
    <source>
        <dbReference type="Proteomes" id="UP001216510"/>
    </source>
</evidence>
<name>A0ABY8BA65_9BURK</name>
<dbReference type="EMBL" id="CP119083">
    <property type="protein sequence ID" value="WEF32820.1"/>
    <property type="molecule type" value="Genomic_DNA"/>
</dbReference>
<gene>
    <name evidence="4" type="ORF">PX653_26060</name>
</gene>
<dbReference type="Proteomes" id="UP001216510">
    <property type="component" value="Chromosome"/>
</dbReference>
<accession>A0ABY8BA65</accession>
<organism evidence="4 5">
    <name type="scientific">Pseudoduganella chitinolytica</name>
    <dbReference type="NCBI Taxonomy" id="34070"/>
    <lineage>
        <taxon>Bacteria</taxon>
        <taxon>Pseudomonadati</taxon>
        <taxon>Pseudomonadota</taxon>
        <taxon>Betaproteobacteria</taxon>
        <taxon>Burkholderiales</taxon>
        <taxon>Oxalobacteraceae</taxon>
        <taxon>Telluria group</taxon>
        <taxon>Pseudoduganella</taxon>
    </lineage>
</organism>
<evidence type="ECO:0000259" key="3">
    <source>
        <dbReference type="Pfam" id="PF08220"/>
    </source>
</evidence>
<proteinExistence type="predicted"/>
<reference evidence="4 5" key="1">
    <citation type="submission" date="2023-02" db="EMBL/GenBank/DDBJ databases">
        <title>Gemone sequence of Telluria chitinolytica ACM 3522T.</title>
        <authorList>
            <person name="Frediansyah A."/>
            <person name="Miess H."/>
            <person name="Gross H."/>
        </authorList>
    </citation>
    <scope>NUCLEOTIDE SEQUENCE [LARGE SCALE GENOMIC DNA]</scope>
    <source>
        <strain evidence="4 5">ACM 3522</strain>
    </source>
</reference>
<keyword evidence="1" id="KW-0805">Transcription regulation</keyword>
<dbReference type="Pfam" id="PF08220">
    <property type="entry name" value="HTH_DeoR"/>
    <property type="match status" value="1"/>
</dbReference>
<feature type="domain" description="HTH deoR-type" evidence="3">
    <location>
        <begin position="3"/>
        <end position="37"/>
    </location>
</feature>
<sequence>MHKLVAHRSVTTQTIPPDIRELEDERLLARYHGGVSIPPRAGLPAA</sequence>
<keyword evidence="5" id="KW-1185">Reference proteome</keyword>
<evidence type="ECO:0000256" key="2">
    <source>
        <dbReference type="ARBA" id="ARBA00023163"/>
    </source>
</evidence>
<dbReference type="SUPFAM" id="SSF46785">
    <property type="entry name" value="Winged helix' DNA-binding domain"/>
    <property type="match status" value="1"/>
</dbReference>
<keyword evidence="2" id="KW-0804">Transcription</keyword>
<evidence type="ECO:0000256" key="1">
    <source>
        <dbReference type="ARBA" id="ARBA00023015"/>
    </source>
</evidence>
<dbReference type="InterPro" id="IPR001034">
    <property type="entry name" value="DeoR_HTH"/>
</dbReference>
<evidence type="ECO:0000313" key="4">
    <source>
        <dbReference type="EMBL" id="WEF32820.1"/>
    </source>
</evidence>
<dbReference type="InterPro" id="IPR036390">
    <property type="entry name" value="WH_DNA-bd_sf"/>
</dbReference>